<keyword evidence="3" id="KW-0732">Signal</keyword>
<keyword evidence="5" id="KW-1185">Reference proteome</keyword>
<keyword evidence="2" id="KW-0472">Membrane</keyword>
<dbReference type="EMBL" id="DS547096">
    <property type="protein sequence ID" value="EDR11150.1"/>
    <property type="molecule type" value="Genomic_DNA"/>
</dbReference>
<keyword evidence="2" id="KW-0812">Transmembrane</keyword>
<dbReference type="InParanoid" id="B0D2T4"/>
<evidence type="ECO:0000256" key="1">
    <source>
        <dbReference type="SAM" id="MobiDB-lite"/>
    </source>
</evidence>
<accession>B0D2T4</accession>
<dbReference type="KEGG" id="lbc:LACBIDRAFT_293303"/>
<feature type="transmembrane region" description="Helical" evidence="2">
    <location>
        <begin position="198"/>
        <end position="222"/>
    </location>
</feature>
<evidence type="ECO:0000313" key="5">
    <source>
        <dbReference type="Proteomes" id="UP000001194"/>
    </source>
</evidence>
<reference evidence="4 5" key="1">
    <citation type="journal article" date="2008" name="Nature">
        <title>The genome of Laccaria bicolor provides insights into mycorrhizal symbiosis.</title>
        <authorList>
            <person name="Martin F."/>
            <person name="Aerts A."/>
            <person name="Ahren D."/>
            <person name="Brun A."/>
            <person name="Danchin E.G.J."/>
            <person name="Duchaussoy F."/>
            <person name="Gibon J."/>
            <person name="Kohler A."/>
            <person name="Lindquist E."/>
            <person name="Pereda V."/>
            <person name="Salamov A."/>
            <person name="Shapiro H.J."/>
            <person name="Wuyts J."/>
            <person name="Blaudez D."/>
            <person name="Buee M."/>
            <person name="Brokstein P."/>
            <person name="Canbaeck B."/>
            <person name="Cohen D."/>
            <person name="Courty P.E."/>
            <person name="Coutinho P.M."/>
            <person name="Delaruelle C."/>
            <person name="Detter J.C."/>
            <person name="Deveau A."/>
            <person name="DiFazio S."/>
            <person name="Duplessis S."/>
            <person name="Fraissinet-Tachet L."/>
            <person name="Lucic E."/>
            <person name="Frey-Klett P."/>
            <person name="Fourrey C."/>
            <person name="Feussner I."/>
            <person name="Gay G."/>
            <person name="Grimwood J."/>
            <person name="Hoegger P.J."/>
            <person name="Jain P."/>
            <person name="Kilaru S."/>
            <person name="Labbe J."/>
            <person name="Lin Y.C."/>
            <person name="Legue V."/>
            <person name="Le Tacon F."/>
            <person name="Marmeisse R."/>
            <person name="Melayah D."/>
            <person name="Montanini B."/>
            <person name="Muratet M."/>
            <person name="Nehls U."/>
            <person name="Niculita-Hirzel H."/>
            <person name="Oudot-Le Secq M.P."/>
            <person name="Peter M."/>
            <person name="Quesneville H."/>
            <person name="Rajashekar B."/>
            <person name="Reich M."/>
            <person name="Rouhier N."/>
            <person name="Schmutz J."/>
            <person name="Yin T."/>
            <person name="Chalot M."/>
            <person name="Henrissat B."/>
            <person name="Kuees U."/>
            <person name="Lucas S."/>
            <person name="Van de Peer Y."/>
            <person name="Podila G.K."/>
            <person name="Polle A."/>
            <person name="Pukkila P.J."/>
            <person name="Richardson P.M."/>
            <person name="Rouze P."/>
            <person name="Sanders I.R."/>
            <person name="Stajich J.E."/>
            <person name="Tunlid A."/>
            <person name="Tuskan G."/>
            <person name="Grigoriev I.V."/>
        </authorList>
    </citation>
    <scope>NUCLEOTIDE SEQUENCE [LARGE SCALE GENOMIC DNA]</scope>
    <source>
        <strain evidence="5">S238N-H82 / ATCC MYA-4686</strain>
    </source>
</reference>
<keyword evidence="2" id="KW-1133">Transmembrane helix</keyword>
<evidence type="ECO:0000256" key="3">
    <source>
        <dbReference type="SAM" id="SignalP"/>
    </source>
</evidence>
<evidence type="ECO:0000313" key="4">
    <source>
        <dbReference type="EMBL" id="EDR11150.1"/>
    </source>
</evidence>
<sequence>MKLAALAAVLAGSASYLQVSAAPIRLLLITSSVSTNSNTGPAANINPAFQHIRLEHPGPNQAGRVAWLQAPPAAVPSGGTWAAEHPRRPCGGGRNRFRNRVKAKTLEITNFFRAKLGLPLKEPAVHHHHHKHGKHHDGEHHRHHHKGPEGKHGGGAPMFIEAGAPVPHHGSKYQHQAPCFGMRLHRALMSLGPWEGRAMAFVLGCGIGVLLRMFWVFAVVMIRIVRGGRTSSSQYTPVPVSVSAEDLMVPPPTYVFEDVKIPVVIEDVKAPVVVEEVEKKTAEEESK</sequence>
<protein>
    <submittedName>
        <fullName evidence="4">Predicted protein</fullName>
    </submittedName>
</protein>
<proteinExistence type="predicted"/>
<dbReference type="AlphaFoldDB" id="B0D2T4"/>
<gene>
    <name evidence="4" type="ORF">LACBIDRAFT_293303</name>
</gene>
<name>B0D2T4_LACBS</name>
<dbReference type="HOGENOM" id="CLU_082771_0_0_1"/>
<dbReference type="Proteomes" id="UP000001194">
    <property type="component" value="Unassembled WGS sequence"/>
</dbReference>
<dbReference type="RefSeq" id="XP_001878451.1">
    <property type="nucleotide sequence ID" value="XM_001878416.1"/>
</dbReference>
<evidence type="ECO:0000256" key="2">
    <source>
        <dbReference type="SAM" id="Phobius"/>
    </source>
</evidence>
<feature type="compositionally biased region" description="Basic residues" evidence="1">
    <location>
        <begin position="126"/>
        <end position="146"/>
    </location>
</feature>
<feature type="chain" id="PRO_5002748423" evidence="3">
    <location>
        <begin position="22"/>
        <end position="287"/>
    </location>
</feature>
<feature type="signal peptide" evidence="3">
    <location>
        <begin position="1"/>
        <end position="21"/>
    </location>
</feature>
<dbReference type="GeneID" id="6073880"/>
<feature type="region of interest" description="Disordered" evidence="1">
    <location>
        <begin position="124"/>
        <end position="156"/>
    </location>
</feature>
<feature type="region of interest" description="Disordered" evidence="1">
    <location>
        <begin position="77"/>
        <end position="96"/>
    </location>
</feature>
<organism evidence="5">
    <name type="scientific">Laccaria bicolor (strain S238N-H82 / ATCC MYA-4686)</name>
    <name type="common">Bicoloured deceiver</name>
    <name type="synonym">Laccaria laccata var. bicolor</name>
    <dbReference type="NCBI Taxonomy" id="486041"/>
    <lineage>
        <taxon>Eukaryota</taxon>
        <taxon>Fungi</taxon>
        <taxon>Dikarya</taxon>
        <taxon>Basidiomycota</taxon>
        <taxon>Agaricomycotina</taxon>
        <taxon>Agaricomycetes</taxon>
        <taxon>Agaricomycetidae</taxon>
        <taxon>Agaricales</taxon>
        <taxon>Agaricineae</taxon>
        <taxon>Hydnangiaceae</taxon>
        <taxon>Laccaria</taxon>
    </lineage>
</organism>
<dbReference type="OrthoDB" id="3233375at2759"/>